<feature type="signal peptide" evidence="1">
    <location>
        <begin position="1"/>
        <end position="23"/>
    </location>
</feature>
<sequence>MHRFGAVLASGLVSIFIPFVAKASEPTPLWDETGVKVGGYVPLPGTDFWGKLPSVPGISDAQYRFEVACLDGDDIEIACLPTLPACDAGDDGSPVQWFWRSASLGMPDWSAHPDYGCVYSSNPEDVLDDIADRILTEFRNLPIDAGSISTEPSPHTLIGANTNVYASVDSQTMEIGLLGQDIKIEATPKEYRWDYGDGSAPVSLATPGGPLPRERWGEVTPTSHVYESTGDYAVSLTTTFSGTYSVNGGPAIPIPGTGTFTAAPVTISVWRSVVNNYADNCLENPNGAGC</sequence>
<dbReference type="InterPro" id="IPR035986">
    <property type="entry name" value="PKD_dom_sf"/>
</dbReference>
<evidence type="ECO:0000313" key="4">
    <source>
        <dbReference type="Proteomes" id="UP001209654"/>
    </source>
</evidence>
<name>A0ABQ5MP37_9MICC</name>
<gene>
    <name evidence="3" type="ORF">AHIS1636_01680</name>
</gene>
<organism evidence="3 4">
    <name type="scientific">Arthrobacter mangrovi</name>
    <dbReference type="NCBI Taxonomy" id="2966350"/>
    <lineage>
        <taxon>Bacteria</taxon>
        <taxon>Bacillati</taxon>
        <taxon>Actinomycetota</taxon>
        <taxon>Actinomycetes</taxon>
        <taxon>Micrococcales</taxon>
        <taxon>Micrococcaceae</taxon>
        <taxon>Arthrobacter</taxon>
    </lineage>
</organism>
<accession>A0ABQ5MP37</accession>
<evidence type="ECO:0000256" key="1">
    <source>
        <dbReference type="SAM" id="SignalP"/>
    </source>
</evidence>
<proteinExistence type="predicted"/>
<keyword evidence="4" id="KW-1185">Reference proteome</keyword>
<dbReference type="InterPro" id="IPR013783">
    <property type="entry name" value="Ig-like_fold"/>
</dbReference>
<dbReference type="Proteomes" id="UP001209654">
    <property type="component" value="Unassembled WGS sequence"/>
</dbReference>
<comment type="caution">
    <text evidence="3">The sequence shown here is derived from an EMBL/GenBank/DDBJ whole genome shotgun (WGS) entry which is preliminary data.</text>
</comment>
<feature type="domain" description="PKD" evidence="2">
    <location>
        <begin position="187"/>
        <end position="239"/>
    </location>
</feature>
<feature type="chain" id="PRO_5046495643" description="PKD domain-containing protein" evidence="1">
    <location>
        <begin position="24"/>
        <end position="290"/>
    </location>
</feature>
<dbReference type="PROSITE" id="PS50093">
    <property type="entry name" value="PKD"/>
    <property type="match status" value="1"/>
</dbReference>
<protein>
    <recommendedName>
        <fullName evidence="2">PKD domain-containing protein</fullName>
    </recommendedName>
</protein>
<dbReference type="Pfam" id="PF00801">
    <property type="entry name" value="PKD"/>
    <property type="match status" value="1"/>
</dbReference>
<reference evidence="3 4" key="1">
    <citation type="journal article" date="2023" name="Int. J. Syst. Evol. Microbiol.">
        <title>Arthrobacter mangrovi sp. nov., an actinobacterium isolated from the rhizosphere of a mangrove.</title>
        <authorList>
            <person name="Hamada M."/>
            <person name="Saitou S."/>
            <person name="Enomoto N."/>
            <person name="Nanri K."/>
            <person name="Hidaka K."/>
            <person name="Miura T."/>
            <person name="Tamura T."/>
        </authorList>
    </citation>
    <scope>NUCLEOTIDE SEQUENCE [LARGE SCALE GENOMIC DNA]</scope>
    <source>
        <strain evidence="3 4">NBRC 112813</strain>
    </source>
</reference>
<dbReference type="SUPFAM" id="SSF49299">
    <property type="entry name" value="PKD domain"/>
    <property type="match status" value="1"/>
</dbReference>
<keyword evidence="1" id="KW-0732">Signal</keyword>
<dbReference type="EMBL" id="BRVS01000001">
    <property type="protein sequence ID" value="GLB65729.1"/>
    <property type="molecule type" value="Genomic_DNA"/>
</dbReference>
<dbReference type="InterPro" id="IPR000601">
    <property type="entry name" value="PKD_dom"/>
</dbReference>
<dbReference type="Gene3D" id="2.60.40.10">
    <property type="entry name" value="Immunoglobulins"/>
    <property type="match status" value="1"/>
</dbReference>
<evidence type="ECO:0000313" key="3">
    <source>
        <dbReference type="EMBL" id="GLB65729.1"/>
    </source>
</evidence>
<evidence type="ECO:0000259" key="2">
    <source>
        <dbReference type="PROSITE" id="PS50093"/>
    </source>
</evidence>